<evidence type="ECO:0000313" key="1">
    <source>
        <dbReference type="EMBL" id="CAH2406704.1"/>
    </source>
</evidence>
<name>A0ABM9EBU2_9HYPH</name>
<reference evidence="1" key="1">
    <citation type="submission" date="2022-03" db="EMBL/GenBank/DDBJ databases">
        <authorList>
            <person name="Brunel B."/>
        </authorList>
    </citation>
    <scope>NUCLEOTIDE SEQUENCE</scope>
    <source>
        <strain evidence="1">STM4922sample</strain>
    </source>
</reference>
<dbReference type="Proteomes" id="UP001152604">
    <property type="component" value="Unassembled WGS sequence"/>
</dbReference>
<keyword evidence="2" id="KW-1185">Reference proteome</keyword>
<protein>
    <submittedName>
        <fullName evidence="1">Protein CreA</fullName>
    </submittedName>
</protein>
<comment type="caution">
    <text evidence="1">The sequence shown here is derived from an EMBL/GenBank/DDBJ whole genome shotgun (WGS) entry which is preliminary data.</text>
</comment>
<dbReference type="PIRSF" id="PIRSF003174">
    <property type="entry name" value="CreA"/>
    <property type="match status" value="1"/>
</dbReference>
<evidence type="ECO:0000313" key="2">
    <source>
        <dbReference type="Proteomes" id="UP001152604"/>
    </source>
</evidence>
<proteinExistence type="predicted"/>
<organism evidence="1 2">
    <name type="scientific">Mesorhizobium ventifaucium</name>
    <dbReference type="NCBI Taxonomy" id="666020"/>
    <lineage>
        <taxon>Bacteria</taxon>
        <taxon>Pseudomonadati</taxon>
        <taxon>Pseudomonadota</taxon>
        <taxon>Alphaproteobacteria</taxon>
        <taxon>Hyphomicrobiales</taxon>
        <taxon>Phyllobacteriaceae</taxon>
        <taxon>Mesorhizobium</taxon>
    </lineage>
</organism>
<dbReference type="InterPro" id="IPR010292">
    <property type="entry name" value="Uncharacterised_CreA"/>
</dbReference>
<accession>A0ABM9EBU2</accession>
<dbReference type="Pfam" id="PF05981">
    <property type="entry name" value="CreA"/>
    <property type="match status" value="1"/>
</dbReference>
<dbReference type="PANTHER" id="PTHR37952:SF2">
    <property type="entry name" value="PROTEIN CREA"/>
    <property type="match status" value="1"/>
</dbReference>
<dbReference type="EMBL" id="CAKXZS010000050">
    <property type="protein sequence ID" value="CAH2406704.1"/>
    <property type="molecule type" value="Genomic_DNA"/>
</dbReference>
<gene>
    <name evidence="1" type="primary">creA</name>
    <name evidence="1" type="ORF">MES4922_540017</name>
</gene>
<sequence>MQRLIGQRLIGQGLIGRKLIGGALAACLFIGAGAAVAQEVGKVGVDWLGNDIIVEAIKDPKVEGVTCHVSYFDRGVIDRLQKGNWFEDPSDSSIACRQTGPITIGDIDMSEAGEEVFKQGISLIWKKQVVNRIYDKANETLIYLSHSRQVQDGSAKMSVTTVPLYGQNAVWTNGKPK</sequence>
<dbReference type="PANTHER" id="PTHR37952">
    <property type="match status" value="1"/>
</dbReference>